<feature type="compositionally biased region" description="Basic and acidic residues" evidence="1">
    <location>
        <begin position="263"/>
        <end position="293"/>
    </location>
</feature>
<protein>
    <submittedName>
        <fullName evidence="2">Uncharacterized protein</fullName>
    </submittedName>
</protein>
<evidence type="ECO:0000313" key="2">
    <source>
        <dbReference type="EMBL" id="KAA6406399.1"/>
    </source>
</evidence>
<dbReference type="OrthoDB" id="3525976at2759"/>
<dbReference type="EMBL" id="VXIT01000031">
    <property type="protein sequence ID" value="KAA6406399.1"/>
    <property type="molecule type" value="Genomic_DNA"/>
</dbReference>
<reference evidence="2 3" key="1">
    <citation type="submission" date="2019-09" db="EMBL/GenBank/DDBJ databases">
        <title>The hologenome of the rock-dwelling lichen Lasallia pustulata.</title>
        <authorList>
            <person name="Greshake Tzovaras B."/>
            <person name="Segers F."/>
            <person name="Bicker A."/>
            <person name="Dal Grande F."/>
            <person name="Otte J."/>
            <person name="Hankeln T."/>
            <person name="Schmitt I."/>
            <person name="Ebersberger I."/>
        </authorList>
    </citation>
    <scope>NUCLEOTIDE SEQUENCE [LARGE SCALE GENOMIC DNA]</scope>
    <source>
        <strain evidence="2">A1-1</strain>
    </source>
</reference>
<evidence type="ECO:0000256" key="1">
    <source>
        <dbReference type="SAM" id="MobiDB-lite"/>
    </source>
</evidence>
<sequence>MSIYITLRQLLRKPCVAGSISRDPVVIQHRAFNLMYSALTKEHRTNHKLKAYVPFKYTTPETACQLELWNSHPRKKIGLVTLDELLEKYLQPGVILLRKNEPVKGEAPPYPHQYILKHLKTHTAPKNMAPTLSGQSKGRRVKQVFIHTWADMKYCNLKLHWAYHMLLQSRLPVEFHVTEKKVGDKDFRTSRRLTEDLIHLRPEVIQRAMPENAAIIINPLTNYTEYCWVVGPPQKACEGKSQKPHNINHKLIRNRSIQLSNESEARQKASEGVVKDPQKDSEGVVKDPQKDSEGVVKEWKNVIRPVYAVRVDGDGGRDG</sequence>
<comment type="caution">
    <text evidence="2">The sequence shown here is derived from an EMBL/GenBank/DDBJ whole genome shotgun (WGS) entry which is preliminary data.</text>
</comment>
<proteinExistence type="predicted"/>
<dbReference type="AlphaFoldDB" id="A0A5M8PAS4"/>
<evidence type="ECO:0000313" key="3">
    <source>
        <dbReference type="Proteomes" id="UP000324767"/>
    </source>
</evidence>
<accession>A0A5M8PAS4</accession>
<organism evidence="2 3">
    <name type="scientific">Lasallia pustulata</name>
    <dbReference type="NCBI Taxonomy" id="136370"/>
    <lineage>
        <taxon>Eukaryota</taxon>
        <taxon>Fungi</taxon>
        <taxon>Dikarya</taxon>
        <taxon>Ascomycota</taxon>
        <taxon>Pezizomycotina</taxon>
        <taxon>Lecanoromycetes</taxon>
        <taxon>OSLEUM clade</taxon>
        <taxon>Umbilicariomycetidae</taxon>
        <taxon>Umbilicariales</taxon>
        <taxon>Umbilicariaceae</taxon>
        <taxon>Lasallia</taxon>
    </lineage>
</organism>
<feature type="region of interest" description="Disordered" evidence="1">
    <location>
        <begin position="260"/>
        <end position="293"/>
    </location>
</feature>
<name>A0A5M8PAS4_9LECA</name>
<dbReference type="Proteomes" id="UP000324767">
    <property type="component" value="Unassembled WGS sequence"/>
</dbReference>
<gene>
    <name evidence="2" type="ORF">FRX48_09815</name>
</gene>